<comment type="caution">
    <text evidence="4">The sequence shown here is derived from an EMBL/GenBank/DDBJ whole genome shotgun (WGS) entry which is preliminary data.</text>
</comment>
<name>A0A9D9DN02_9BACT</name>
<keyword evidence="2" id="KW-0560">Oxidoreductase</keyword>
<dbReference type="PANTHER" id="PTHR24320:SF148">
    <property type="entry name" value="NAD(P)-BINDING ROSSMANN-FOLD SUPERFAMILY PROTEIN"/>
    <property type="match status" value="1"/>
</dbReference>
<proteinExistence type="inferred from homology"/>
<dbReference type="PANTHER" id="PTHR24320">
    <property type="entry name" value="RETINOL DEHYDROGENASE"/>
    <property type="match status" value="1"/>
</dbReference>
<dbReference type="GO" id="GO:0016491">
    <property type="term" value="F:oxidoreductase activity"/>
    <property type="evidence" value="ECO:0007669"/>
    <property type="project" value="UniProtKB-KW"/>
</dbReference>
<protein>
    <submittedName>
        <fullName evidence="4">SDR family NAD(P)-dependent oxidoreductase</fullName>
    </submittedName>
</protein>
<dbReference type="Proteomes" id="UP000823635">
    <property type="component" value="Unassembled WGS sequence"/>
</dbReference>
<reference evidence="4" key="2">
    <citation type="journal article" date="2021" name="PeerJ">
        <title>Extensive microbial diversity within the chicken gut microbiome revealed by metagenomics and culture.</title>
        <authorList>
            <person name="Gilroy R."/>
            <person name="Ravi A."/>
            <person name="Getino M."/>
            <person name="Pursley I."/>
            <person name="Horton D.L."/>
            <person name="Alikhan N.F."/>
            <person name="Baker D."/>
            <person name="Gharbi K."/>
            <person name="Hall N."/>
            <person name="Watson M."/>
            <person name="Adriaenssens E.M."/>
            <person name="Foster-Nyarko E."/>
            <person name="Jarju S."/>
            <person name="Secka A."/>
            <person name="Antonio M."/>
            <person name="Oren A."/>
            <person name="Chaudhuri R.R."/>
            <person name="La Ragione R."/>
            <person name="Hildebrand F."/>
            <person name="Pallen M.J."/>
        </authorList>
    </citation>
    <scope>NUCLEOTIDE SEQUENCE</scope>
    <source>
        <strain evidence="4">15467</strain>
    </source>
</reference>
<dbReference type="Pfam" id="PF00106">
    <property type="entry name" value="adh_short"/>
    <property type="match status" value="1"/>
</dbReference>
<dbReference type="AlphaFoldDB" id="A0A9D9DN02"/>
<gene>
    <name evidence="4" type="ORF">IAC68_05560</name>
</gene>
<dbReference type="PRINTS" id="PR00081">
    <property type="entry name" value="GDHRDH"/>
</dbReference>
<dbReference type="Gene3D" id="3.40.50.720">
    <property type="entry name" value="NAD(P)-binding Rossmann-like Domain"/>
    <property type="match status" value="1"/>
</dbReference>
<evidence type="ECO:0000313" key="5">
    <source>
        <dbReference type="Proteomes" id="UP000823635"/>
    </source>
</evidence>
<evidence type="ECO:0000256" key="2">
    <source>
        <dbReference type="ARBA" id="ARBA00023002"/>
    </source>
</evidence>
<evidence type="ECO:0000256" key="3">
    <source>
        <dbReference type="RuleBase" id="RU000363"/>
    </source>
</evidence>
<organism evidence="4 5">
    <name type="scientific">Candidatus Egerieousia excrementavium</name>
    <dbReference type="NCBI Taxonomy" id="2840778"/>
    <lineage>
        <taxon>Bacteria</taxon>
        <taxon>Pseudomonadati</taxon>
        <taxon>Bacteroidota</taxon>
        <taxon>Bacteroidia</taxon>
        <taxon>Bacteroidales</taxon>
        <taxon>Candidatus Egerieousia</taxon>
    </lineage>
</organism>
<dbReference type="InterPro" id="IPR036291">
    <property type="entry name" value="NAD(P)-bd_dom_sf"/>
</dbReference>
<dbReference type="EMBL" id="JADINB010000125">
    <property type="protein sequence ID" value="MBO8429376.1"/>
    <property type="molecule type" value="Genomic_DNA"/>
</dbReference>
<evidence type="ECO:0000313" key="4">
    <source>
        <dbReference type="EMBL" id="MBO8429376.1"/>
    </source>
</evidence>
<reference evidence="4" key="1">
    <citation type="submission" date="2020-10" db="EMBL/GenBank/DDBJ databases">
        <authorList>
            <person name="Gilroy R."/>
        </authorList>
    </citation>
    <scope>NUCLEOTIDE SEQUENCE</scope>
    <source>
        <strain evidence="4">15467</strain>
    </source>
</reference>
<comment type="similarity">
    <text evidence="1 3">Belongs to the short-chain dehydrogenases/reductases (SDR) family.</text>
</comment>
<dbReference type="InterPro" id="IPR002347">
    <property type="entry name" value="SDR_fam"/>
</dbReference>
<evidence type="ECO:0000256" key="1">
    <source>
        <dbReference type="ARBA" id="ARBA00006484"/>
    </source>
</evidence>
<dbReference type="SUPFAM" id="SSF51735">
    <property type="entry name" value="NAD(P)-binding Rossmann-fold domains"/>
    <property type="match status" value="1"/>
</dbReference>
<accession>A0A9D9DN02</accession>
<dbReference type="PRINTS" id="PR00080">
    <property type="entry name" value="SDRFAMILY"/>
</dbReference>
<sequence>MEKRVIITGATGGIGKVVLRHLLGNGYVVYAACRDESRLKEFSDCMPQRLRPLMLDMESLDSAVQFCETVTDKLSGHRIDMLINNAGMIAPVLENTADGYERSLQVNYIAPKLITERLMPHIAKGGKVINTLSCTIKNGNFVPLQKDITKDSCRESTISSLKHYSDAKYMMALFTINLALEHKDITVCAADPGIVNTGIITMHRWYDPLADIFFRPFIKSSAQGARPIINAVGFTGTNGNGKVLFFKGNKITGLNRKFYAAAGMEKEITIL</sequence>